<evidence type="ECO:0000313" key="3">
    <source>
        <dbReference type="Proteomes" id="UP000214747"/>
    </source>
</evidence>
<dbReference type="Pfam" id="PF01593">
    <property type="entry name" value="Amino_oxidase"/>
    <property type="match status" value="1"/>
</dbReference>
<protein>
    <submittedName>
        <fullName evidence="2">NAD/FAD-binding protein</fullName>
    </submittedName>
</protein>
<dbReference type="Gene3D" id="3.30.70.1990">
    <property type="match status" value="1"/>
</dbReference>
<dbReference type="Proteomes" id="UP000214747">
    <property type="component" value="Unassembled WGS sequence"/>
</dbReference>
<dbReference type="Gene3D" id="3.50.50.60">
    <property type="entry name" value="FAD/NAD(P)-binding domain"/>
    <property type="match status" value="1"/>
</dbReference>
<dbReference type="InterPro" id="IPR002937">
    <property type="entry name" value="Amino_oxidase"/>
</dbReference>
<dbReference type="FunFam" id="1.10.405.20:FF:000001">
    <property type="entry name" value="Amine oxidase"/>
    <property type="match status" value="1"/>
</dbReference>
<dbReference type="Gene3D" id="1.10.405.20">
    <property type="match status" value="1"/>
</dbReference>
<proteinExistence type="predicted"/>
<keyword evidence="3" id="KW-1185">Reference proteome</keyword>
<organism evidence="2 3">
    <name type="scientific">Herbaspirillum aquaticum</name>
    <dbReference type="NCBI Taxonomy" id="568783"/>
    <lineage>
        <taxon>Bacteria</taxon>
        <taxon>Pseudomonadati</taxon>
        <taxon>Pseudomonadota</taxon>
        <taxon>Betaproteobacteria</taxon>
        <taxon>Burkholderiales</taxon>
        <taxon>Oxalobacteraceae</taxon>
        <taxon>Herbaspirillum</taxon>
    </lineage>
</organism>
<name>A0A225SV73_9BURK</name>
<dbReference type="GO" id="GO:0016491">
    <property type="term" value="F:oxidoreductase activity"/>
    <property type="evidence" value="ECO:0007669"/>
    <property type="project" value="InterPro"/>
</dbReference>
<dbReference type="InterPro" id="IPR036188">
    <property type="entry name" value="FAD/NAD-bd_sf"/>
</dbReference>
<gene>
    <name evidence="2" type="ORF">CEJ45_11990</name>
</gene>
<evidence type="ECO:0000259" key="1">
    <source>
        <dbReference type="Pfam" id="PF01593"/>
    </source>
</evidence>
<sequence>MNPNAAANGQGSQQRIAVIGAGISGLASAYLLARKHQVVLFESAPTLGGHANTVDIAPEGVPFPVDTGFLVFNDWTYPNLIALFEELKVDTYDTDMSFGVSMDEGSFEWAGTNLDTVFAQRKRLLQPAFLGMLRDILRFNRAAHANLAACEGRPISLRHLLEEGGYGVLFGDAYLIPMAAAIWSSSPSDILDFPAATFLRFCINHGLLQVNNRPRWRTVRGGSREYVRRIAATLDDVRLGSRLTSVTRNEQGVLVRSGGAEPREEQFDAVVFATHAPQTLALLQDATIEEHQVLSAVRYQANTAWLHSDVSLMPHLDKVWSAWNYLGSRHSDGSRAVCVSYWLNRLQDLPCKTDIVLTLNPPQSPNPATVMGRFDYEHPVFDQPAIDAQRRLPEIQGKHRAWFAGAWTGYGFHEDGLKSALRVIQDFGVTPHWAAL</sequence>
<dbReference type="RefSeq" id="WP_088755333.1">
    <property type="nucleotide sequence ID" value="NZ_NJGV01000009.1"/>
</dbReference>
<dbReference type="PANTHER" id="PTHR42923:SF17">
    <property type="entry name" value="AMINE OXIDASE DOMAIN-CONTAINING PROTEIN"/>
    <property type="match status" value="1"/>
</dbReference>
<reference evidence="2 3" key="1">
    <citation type="journal article" date="2010" name="Int. J. Syst. Evol. Microbiol.">
        <title>Reclassification of Herbaspirillum putei as a later heterotypic synonym of Herbaspirillum huttiense, with the description of H. huttiense subsp. huttiense subsp. nov. and H. huttiense subsp. putei subsp. nov., comb. nov., and description of Herbaspirillum aquaticum sp. nov.</title>
        <authorList>
            <person name="Dobritsa A.P."/>
            <person name="Reddy M.C."/>
            <person name="Samadpour M."/>
        </authorList>
    </citation>
    <scope>NUCLEOTIDE SEQUENCE [LARGE SCALE GENOMIC DNA]</scope>
    <source>
        <strain evidence="2 3">IEH 4430</strain>
    </source>
</reference>
<dbReference type="PANTHER" id="PTHR42923">
    <property type="entry name" value="PROTOPORPHYRINOGEN OXIDASE"/>
    <property type="match status" value="1"/>
</dbReference>
<comment type="caution">
    <text evidence="2">The sequence shown here is derived from an EMBL/GenBank/DDBJ whole genome shotgun (WGS) entry which is preliminary data.</text>
</comment>
<dbReference type="InterPro" id="IPR050464">
    <property type="entry name" value="Zeta_carotene_desat/Oxidored"/>
</dbReference>
<feature type="domain" description="Amine oxidase" evidence="1">
    <location>
        <begin position="23"/>
        <end position="279"/>
    </location>
</feature>
<dbReference type="SUPFAM" id="SSF51905">
    <property type="entry name" value="FAD/NAD(P)-binding domain"/>
    <property type="match status" value="1"/>
</dbReference>
<dbReference type="EMBL" id="NJGV01000009">
    <property type="protein sequence ID" value="OWY34556.1"/>
    <property type="molecule type" value="Genomic_DNA"/>
</dbReference>
<dbReference type="AlphaFoldDB" id="A0A225SV73"/>
<accession>A0A225SV73</accession>
<evidence type="ECO:0000313" key="2">
    <source>
        <dbReference type="EMBL" id="OWY34556.1"/>
    </source>
</evidence>